<evidence type="ECO:0008006" key="4">
    <source>
        <dbReference type="Google" id="ProtNLM"/>
    </source>
</evidence>
<dbReference type="AlphaFoldDB" id="A0A016TX24"/>
<protein>
    <recommendedName>
        <fullName evidence="4">Secreted protein</fullName>
    </recommendedName>
</protein>
<comment type="caution">
    <text evidence="2">The sequence shown here is derived from an EMBL/GenBank/DDBJ whole genome shotgun (WGS) entry which is preliminary data.</text>
</comment>
<dbReference type="Proteomes" id="UP000024635">
    <property type="component" value="Unassembled WGS sequence"/>
</dbReference>
<evidence type="ECO:0000256" key="1">
    <source>
        <dbReference type="SAM" id="SignalP"/>
    </source>
</evidence>
<dbReference type="EMBL" id="JARK01001409">
    <property type="protein sequence ID" value="EYC06918.1"/>
    <property type="molecule type" value="Genomic_DNA"/>
</dbReference>
<sequence>MLLFLIILRAFYPTDHTAVEMAGSSNYTVQGNTRLVALCVQHVGVRSCQTTNDTCRSPTWIDTYHLLSDGIGLQRTMTTA</sequence>
<accession>A0A016TX24</accession>
<name>A0A016TX24_9BILA</name>
<organism evidence="2 3">
    <name type="scientific">Ancylostoma ceylanicum</name>
    <dbReference type="NCBI Taxonomy" id="53326"/>
    <lineage>
        <taxon>Eukaryota</taxon>
        <taxon>Metazoa</taxon>
        <taxon>Ecdysozoa</taxon>
        <taxon>Nematoda</taxon>
        <taxon>Chromadorea</taxon>
        <taxon>Rhabditida</taxon>
        <taxon>Rhabditina</taxon>
        <taxon>Rhabditomorpha</taxon>
        <taxon>Strongyloidea</taxon>
        <taxon>Ancylostomatidae</taxon>
        <taxon>Ancylostomatinae</taxon>
        <taxon>Ancylostoma</taxon>
    </lineage>
</organism>
<feature type="signal peptide" evidence="1">
    <location>
        <begin position="1"/>
        <end position="17"/>
    </location>
</feature>
<evidence type="ECO:0000313" key="2">
    <source>
        <dbReference type="EMBL" id="EYC06918.1"/>
    </source>
</evidence>
<gene>
    <name evidence="2" type="primary">Acey_s0073.g771</name>
    <name evidence="2" type="ORF">Y032_0073g771</name>
</gene>
<keyword evidence="3" id="KW-1185">Reference proteome</keyword>
<proteinExistence type="predicted"/>
<keyword evidence="1" id="KW-0732">Signal</keyword>
<feature type="chain" id="PRO_5001491534" description="Secreted protein" evidence="1">
    <location>
        <begin position="18"/>
        <end position="80"/>
    </location>
</feature>
<evidence type="ECO:0000313" key="3">
    <source>
        <dbReference type="Proteomes" id="UP000024635"/>
    </source>
</evidence>
<reference evidence="3" key="1">
    <citation type="journal article" date="2015" name="Nat. Genet.">
        <title>The genome and transcriptome of the zoonotic hookworm Ancylostoma ceylanicum identify infection-specific gene families.</title>
        <authorList>
            <person name="Schwarz E.M."/>
            <person name="Hu Y."/>
            <person name="Antoshechkin I."/>
            <person name="Miller M.M."/>
            <person name="Sternberg P.W."/>
            <person name="Aroian R.V."/>
        </authorList>
    </citation>
    <scope>NUCLEOTIDE SEQUENCE</scope>
    <source>
        <strain evidence="3">HY135</strain>
    </source>
</reference>